<accession>A0A494XYP4</accession>
<organism evidence="13 14">
    <name type="scientific">Pararobbsia silviterrae</name>
    <dbReference type="NCBI Taxonomy" id="1792498"/>
    <lineage>
        <taxon>Bacteria</taxon>
        <taxon>Pseudomonadati</taxon>
        <taxon>Pseudomonadota</taxon>
        <taxon>Betaproteobacteria</taxon>
        <taxon>Burkholderiales</taxon>
        <taxon>Burkholderiaceae</taxon>
        <taxon>Pararobbsia</taxon>
    </lineage>
</organism>
<protein>
    <recommendedName>
        <fullName evidence="5">phosphodiesterase I</fullName>
        <ecNumber evidence="5">3.1.4.1</ecNumber>
    </recommendedName>
</protein>
<comment type="catalytic activity">
    <reaction evidence="1">
        <text>Hydrolytically removes 5'-nucleotides successively from the 3'-hydroxy termini of 3'-hydroxy-terminated oligonucleotides.</text>
        <dbReference type="EC" id="3.1.4.1"/>
    </reaction>
</comment>
<evidence type="ECO:0000256" key="6">
    <source>
        <dbReference type="ARBA" id="ARBA00022722"/>
    </source>
</evidence>
<dbReference type="InterPro" id="IPR049125">
    <property type="entry name" value="FAN1-like_WH"/>
</dbReference>
<feature type="domain" description="VRR-NUC" evidence="12">
    <location>
        <begin position="448"/>
        <end position="562"/>
    </location>
</feature>
<evidence type="ECO:0000256" key="7">
    <source>
        <dbReference type="ARBA" id="ARBA00022723"/>
    </source>
</evidence>
<dbReference type="InterPro" id="IPR014883">
    <property type="entry name" value="VRR_NUC"/>
</dbReference>
<dbReference type="Proteomes" id="UP000270342">
    <property type="component" value="Unassembled WGS sequence"/>
</dbReference>
<evidence type="ECO:0000256" key="9">
    <source>
        <dbReference type="ARBA" id="ARBA00022842"/>
    </source>
</evidence>
<evidence type="ECO:0000256" key="2">
    <source>
        <dbReference type="ARBA" id="ARBA00001936"/>
    </source>
</evidence>
<dbReference type="RefSeq" id="WP_121086204.1">
    <property type="nucleotide sequence ID" value="NZ_RBZU01000004.1"/>
</dbReference>
<keyword evidence="8" id="KW-0378">Hydrolase</keyword>
<comment type="cofactor">
    <cofactor evidence="3">
        <name>Mg(2+)</name>
        <dbReference type="ChEBI" id="CHEBI:18420"/>
    </cofactor>
</comment>
<evidence type="ECO:0000256" key="11">
    <source>
        <dbReference type="SAM" id="MobiDB-lite"/>
    </source>
</evidence>
<dbReference type="GO" id="GO:0003676">
    <property type="term" value="F:nucleic acid binding"/>
    <property type="evidence" value="ECO:0007669"/>
    <property type="project" value="InterPro"/>
</dbReference>
<evidence type="ECO:0000256" key="4">
    <source>
        <dbReference type="ARBA" id="ARBA00005533"/>
    </source>
</evidence>
<dbReference type="EMBL" id="RBZU01000004">
    <property type="protein sequence ID" value="RKP55674.1"/>
    <property type="molecule type" value="Genomic_DNA"/>
</dbReference>
<dbReference type="GO" id="GO:0004528">
    <property type="term" value="F:phosphodiesterase I activity"/>
    <property type="evidence" value="ECO:0007669"/>
    <property type="project" value="UniProtKB-EC"/>
</dbReference>
<sequence>MFPRDSPTVTPSDPRYYYLANFERALAWIAQRYDDLLVQEETDFLRAFAGVPLASRALLVRMLMRRGDVFRTSRLDYDEIGDTQAAIAPLAALGWIDTTPVLDLDLLFTLLTKPELRAIFGNALDPAARKAEWLAHLGATHTEPRPYSAWRPDAPDAVIRVTSTPLCERLRVMFFGNAYQQWSEFVLADLGIYRYEPVEFDVSSRAFQSRDDIDTYLGMHACRAALELGDALDLDAVLQAVHDAQSDNAWLETRRAKLFYQIGQHCERLRDWDRARIAYRASSYPGARHRLIRVLELSACIDDAWTLALDAMHTPRNDEERQRVARMMPRLKRLRAARGEMASHARFDVIASEAPAPIARIDRVLPRPRDGERVEWVALNALTRDDAPVHYVENTLLNALFGLLCWPAIFAPVPGAFFHPFQSGPADLHAPDFEARRATIFAACFAELESDAYRATILERFTSKYGIQSPFVAWPALSADLLTLALDCIPAADLARCFERLLSDIQANRSGLPDLIQFWPAERRYRLIEVKGPGDRLQDNQLRWIGFCGSHGVPVDVLHVTWRDEADNEADDDADDATRGASLDTRSDPAHTR</sequence>
<dbReference type="Pfam" id="PF08774">
    <property type="entry name" value="VRR_NUC"/>
    <property type="match status" value="1"/>
</dbReference>
<comment type="cofactor">
    <cofactor evidence="2">
        <name>Mn(2+)</name>
        <dbReference type="ChEBI" id="CHEBI:29035"/>
    </cofactor>
</comment>
<dbReference type="Gene3D" id="3.40.1350.10">
    <property type="match status" value="1"/>
</dbReference>
<comment type="caution">
    <text evidence="13">The sequence shown here is derived from an EMBL/GenBank/DDBJ whole genome shotgun (WGS) entry which is preliminary data.</text>
</comment>
<dbReference type="Pfam" id="PF21315">
    <property type="entry name" value="FAN1_HTH"/>
    <property type="match status" value="1"/>
</dbReference>
<evidence type="ECO:0000313" key="13">
    <source>
        <dbReference type="EMBL" id="RKP55674.1"/>
    </source>
</evidence>
<dbReference type="AlphaFoldDB" id="A0A494XYP4"/>
<feature type="region of interest" description="Disordered" evidence="11">
    <location>
        <begin position="567"/>
        <end position="593"/>
    </location>
</feature>
<keyword evidence="7" id="KW-0479">Metal-binding</keyword>
<keyword evidence="9" id="KW-0460">Magnesium</keyword>
<keyword evidence="10" id="KW-0464">Manganese</keyword>
<proteinExistence type="inferred from homology"/>
<evidence type="ECO:0000256" key="1">
    <source>
        <dbReference type="ARBA" id="ARBA00000983"/>
    </source>
</evidence>
<keyword evidence="14" id="KW-1185">Reference proteome</keyword>
<keyword evidence="6" id="KW-0540">Nuclease</keyword>
<dbReference type="InterPro" id="IPR011856">
    <property type="entry name" value="tRNA_endonuc-like_dom_sf"/>
</dbReference>
<dbReference type="InterPro" id="IPR033315">
    <property type="entry name" value="Fan1-like"/>
</dbReference>
<evidence type="ECO:0000256" key="3">
    <source>
        <dbReference type="ARBA" id="ARBA00001946"/>
    </source>
</evidence>
<dbReference type="Pfam" id="PF18081">
    <property type="entry name" value="FANC_SAP"/>
    <property type="match status" value="1"/>
</dbReference>
<dbReference type="GO" id="GO:0046872">
    <property type="term" value="F:metal ion binding"/>
    <property type="evidence" value="ECO:0007669"/>
    <property type="project" value="UniProtKB-KW"/>
</dbReference>
<name>A0A494XYP4_9BURK</name>
<evidence type="ECO:0000256" key="5">
    <source>
        <dbReference type="ARBA" id="ARBA00012029"/>
    </source>
</evidence>
<dbReference type="SMART" id="SM00990">
    <property type="entry name" value="VRR_NUC"/>
    <property type="match status" value="1"/>
</dbReference>
<dbReference type="InterPro" id="IPR040603">
    <property type="entry name" value="FAN1_SAP_bact"/>
</dbReference>
<dbReference type="OrthoDB" id="9803913at2"/>
<evidence type="ECO:0000256" key="10">
    <source>
        <dbReference type="ARBA" id="ARBA00023211"/>
    </source>
</evidence>
<dbReference type="GO" id="GO:0036297">
    <property type="term" value="P:interstrand cross-link repair"/>
    <property type="evidence" value="ECO:0007669"/>
    <property type="project" value="InterPro"/>
</dbReference>
<evidence type="ECO:0000313" key="14">
    <source>
        <dbReference type="Proteomes" id="UP000270342"/>
    </source>
</evidence>
<evidence type="ECO:0000259" key="12">
    <source>
        <dbReference type="SMART" id="SM00990"/>
    </source>
</evidence>
<gene>
    <name evidence="13" type="ORF">D7S86_10605</name>
</gene>
<dbReference type="PANTHER" id="PTHR15749">
    <property type="entry name" value="FANCONI-ASSOCIATED NUCLEASE 1"/>
    <property type="match status" value="1"/>
</dbReference>
<comment type="similarity">
    <text evidence="4">Belongs to the FAN1 family.</text>
</comment>
<evidence type="ECO:0000256" key="8">
    <source>
        <dbReference type="ARBA" id="ARBA00022801"/>
    </source>
</evidence>
<dbReference type="PANTHER" id="PTHR15749:SF4">
    <property type="entry name" value="FANCONI-ASSOCIATED NUCLEASE 1"/>
    <property type="match status" value="1"/>
</dbReference>
<reference evidence="13 14" key="1">
    <citation type="submission" date="2018-10" db="EMBL/GenBank/DDBJ databases">
        <title>Robbsia sp. DHC34, isolated from soil.</title>
        <authorList>
            <person name="Gao Z.-H."/>
            <person name="Qiu L.-H."/>
        </authorList>
    </citation>
    <scope>NUCLEOTIDE SEQUENCE [LARGE SCALE GENOMIC DNA]</scope>
    <source>
        <strain evidence="13 14">DHC34</strain>
    </source>
</reference>
<dbReference type="EC" id="3.1.4.1" evidence="5"/>